<gene>
    <name evidence="4" type="ORF">CAQU_09730</name>
</gene>
<feature type="compositionally biased region" description="Low complexity" evidence="1">
    <location>
        <begin position="491"/>
        <end position="508"/>
    </location>
</feature>
<evidence type="ECO:0000256" key="3">
    <source>
        <dbReference type="SAM" id="SignalP"/>
    </source>
</evidence>
<dbReference type="KEGG" id="caqu:CAQU_09730"/>
<keyword evidence="3" id="KW-0732">Signal</keyword>
<sequence length="776" mass="82404">MTARTARISRRYTPYALALCGLLIAPPAPVVAQDLESDEPYGYTATAEFGEAGQATPSARTADSATSTRRTTTITRTLPAPAPSNAVEPEALTEPTAQGTRIPDDEYDPEATVTATKGEQELTAPRFVEPGEKIVITGTGWAPDTQLAVKLRHQGDSDRWTQTFARSSGILKHPKSGEKDPTLWALLTSDSAGVFEATIELPDNLTPGEKFYINVASGLLDGDAQATVNTPQLIVGRIPYAGVDENVKCTTDQPFPTYEVARTPVDGKLNIKGWGWCNPTSGASLVAVKIDEARISRLESNKVDANLTIWDFIVPDPATGNFDYDMPLPDGTTSGPLGSSPAFGDGAHTLRFLTGSIKEDDPVRSLPFSGKRDTVFVQGEYKPNGTPETVLADTAITPATRGGVTAEDKGEGIVMTIPNAEAGSFMFVSAFIEDGSRRLFWDDWFVVDDHHRITLPVSSVPSRYTKANLLVQDGSLDHFGDVVGWAPWTRTTPAAPTATPGAKKPSTTSGDSSTYRKNLEAIKKETTRFAKEIDKASKGLLDLVGKNPSRTTTAGGTAEDTEVVEVVEYAPAPATQPARSAHRAVAAPKPASAARTASAATLPTTSGSTNAAAKAAPQPAHTPDRPVKHKGKLTPRNNGHFQASVRDGDFVITTNSEPGDWVYAYLYSNDEVTPLGWTMVGDDKKIHVGVEGLGPGEWAVTAQNPAGEILGWAGLTIPDEDEVVAPADAGYADGPVLVSDDSLMTGTDWALIIGSIALVELVLIGVFMTARGRKRA</sequence>
<proteinExistence type="predicted"/>
<accession>A0A1L7CHH8</accession>
<evidence type="ECO:0000256" key="2">
    <source>
        <dbReference type="SAM" id="Phobius"/>
    </source>
</evidence>
<dbReference type="AlphaFoldDB" id="A0A1L7CHH8"/>
<organism evidence="4 5">
    <name type="scientific">Corynebacterium aquilae DSM 44791</name>
    <dbReference type="NCBI Taxonomy" id="1431546"/>
    <lineage>
        <taxon>Bacteria</taxon>
        <taxon>Bacillati</taxon>
        <taxon>Actinomycetota</taxon>
        <taxon>Actinomycetes</taxon>
        <taxon>Mycobacteriales</taxon>
        <taxon>Corynebacteriaceae</taxon>
        <taxon>Corynebacterium</taxon>
    </lineage>
</organism>
<feature type="region of interest" description="Disordered" evidence="1">
    <location>
        <begin position="573"/>
        <end position="642"/>
    </location>
</feature>
<keyword evidence="2" id="KW-1133">Transmembrane helix</keyword>
<feature type="region of interest" description="Disordered" evidence="1">
    <location>
        <begin position="491"/>
        <end position="514"/>
    </location>
</feature>
<name>A0A1L7CHH8_9CORY</name>
<evidence type="ECO:0000313" key="5">
    <source>
        <dbReference type="Proteomes" id="UP000185478"/>
    </source>
</evidence>
<feature type="transmembrane region" description="Helical" evidence="2">
    <location>
        <begin position="749"/>
        <end position="770"/>
    </location>
</feature>
<evidence type="ECO:0000256" key="1">
    <source>
        <dbReference type="SAM" id="MobiDB-lite"/>
    </source>
</evidence>
<dbReference type="RefSeq" id="WP_075727207.1">
    <property type="nucleotide sequence ID" value="NZ_CP009245.1"/>
</dbReference>
<dbReference type="OrthoDB" id="3820584at2"/>
<keyword evidence="5" id="KW-1185">Reference proteome</keyword>
<protein>
    <submittedName>
        <fullName evidence="4">Uncharacterized protein</fullName>
    </submittedName>
</protein>
<evidence type="ECO:0000313" key="4">
    <source>
        <dbReference type="EMBL" id="APT85302.1"/>
    </source>
</evidence>
<keyword evidence="2" id="KW-0812">Transmembrane</keyword>
<feature type="region of interest" description="Disordered" evidence="1">
    <location>
        <begin position="52"/>
        <end position="108"/>
    </location>
</feature>
<dbReference type="STRING" id="1431546.CAQU_09730"/>
<dbReference type="Proteomes" id="UP000185478">
    <property type="component" value="Chromosome"/>
</dbReference>
<reference evidence="4 5" key="1">
    <citation type="submission" date="2014-08" db="EMBL/GenBank/DDBJ databases">
        <title>Complete genome sequence of Corynebacterium aquilae S-613T(T) (=DSM 44791(T)), isolated from the choana of a healthy golden eagle.</title>
        <authorList>
            <person name="Ruckert C."/>
            <person name="Albersmeier A."/>
            <person name="Winkler A."/>
            <person name="Kalinowski J."/>
        </authorList>
    </citation>
    <scope>NUCLEOTIDE SEQUENCE [LARGE SCALE GENOMIC DNA]</scope>
    <source>
        <strain evidence="4 5">S-613</strain>
    </source>
</reference>
<dbReference type="EMBL" id="CP009245">
    <property type="protein sequence ID" value="APT85302.1"/>
    <property type="molecule type" value="Genomic_DNA"/>
</dbReference>
<keyword evidence="2" id="KW-0472">Membrane</keyword>
<feature type="compositionally biased region" description="Low complexity" evidence="1">
    <location>
        <begin position="55"/>
        <end position="79"/>
    </location>
</feature>
<feature type="chain" id="PRO_5009871675" evidence="3">
    <location>
        <begin position="33"/>
        <end position="776"/>
    </location>
</feature>
<feature type="compositionally biased region" description="Low complexity" evidence="1">
    <location>
        <begin position="583"/>
        <end position="619"/>
    </location>
</feature>
<feature type="signal peptide" evidence="3">
    <location>
        <begin position="1"/>
        <end position="32"/>
    </location>
</feature>